<dbReference type="Proteomes" id="UP001065613">
    <property type="component" value="Chromosome"/>
</dbReference>
<reference evidence="1" key="1">
    <citation type="submission" date="2021-04" db="EMBL/GenBank/DDBJ databases">
        <title>Genome sequence of Woronichinia naegeliana from Washington state freshwater lake bloom.</title>
        <authorList>
            <person name="Dreher T.W."/>
        </authorList>
    </citation>
    <scope>NUCLEOTIDE SEQUENCE</scope>
    <source>
        <strain evidence="1">WA131</strain>
    </source>
</reference>
<dbReference type="InterPro" id="IPR012340">
    <property type="entry name" value="NA-bd_OB-fold"/>
</dbReference>
<evidence type="ECO:0000313" key="1">
    <source>
        <dbReference type="EMBL" id="UXE63188.1"/>
    </source>
</evidence>
<name>A0A977L0B5_9CYAN</name>
<dbReference type="KEGG" id="wna:KA717_11300"/>
<organism evidence="1">
    <name type="scientific">Woronichinia naegeliana WA131</name>
    <dbReference type="NCBI Taxonomy" id="2824559"/>
    <lineage>
        <taxon>Bacteria</taxon>
        <taxon>Bacillati</taxon>
        <taxon>Cyanobacteriota</taxon>
        <taxon>Cyanophyceae</taxon>
        <taxon>Synechococcales</taxon>
        <taxon>Coelosphaeriaceae</taxon>
        <taxon>Woronichinia</taxon>
    </lineage>
</organism>
<dbReference type="Gene3D" id="2.40.50.140">
    <property type="entry name" value="Nucleic acid-binding proteins"/>
    <property type="match status" value="2"/>
</dbReference>
<sequence>MSYHIDKDKYLDARIEGIVIKLIPERKAGWIKVVHENQDFYFVKSQLIGIIFEHLSVGDQVQFIPYHSPDRDLSFANKIILSKPIVHKDERLIGRISRIFEDQNYGFIKVDDNNADRYFKAQELTNREFADLKIGERVSFIERISKQNARFANKIIVIDSSEDEQESNRNFTPITSNSRYEGYVKNIIEEKQSGWIFLKEQNEDIYFVSTQLKNIEYKDIRVNDKVAFNIGLSHDGKKFANKISLISNDNDNNVFENLTEPLIEKIEIDPVLDLISQQIIQVFSNIQQITNPFEFENGVFLLLRCIGIHSLYQYDSKNQAGRGDGFFIIGNLAVMYDCTLREQFEDFKKDQIENYVNKIDQSQITFELKKPNGSTYTKTVKIAGKNRQVWIITKGKSREISDYGNVKVKEIGVNDLIWLFNIRLRSNIIEEEDLSSNFLSCLEKIDFKKSN</sequence>
<proteinExistence type="predicted"/>
<accession>A0A977L0B5</accession>
<dbReference type="AlphaFoldDB" id="A0A977L0B5"/>
<dbReference type="SUPFAM" id="SSF50249">
    <property type="entry name" value="Nucleic acid-binding proteins"/>
    <property type="match status" value="2"/>
</dbReference>
<dbReference type="EMBL" id="CP073041">
    <property type="protein sequence ID" value="UXE63188.1"/>
    <property type="molecule type" value="Genomic_DNA"/>
</dbReference>
<protein>
    <submittedName>
        <fullName evidence="1">Cold shock domain-containing protein</fullName>
    </submittedName>
</protein>
<gene>
    <name evidence="1" type="ORF">KA717_11300</name>
</gene>